<keyword evidence="2" id="KW-1185">Reference proteome</keyword>
<gene>
    <name evidence="1" type="ORF">LIER_30958</name>
</gene>
<reference evidence="1 2" key="1">
    <citation type="submission" date="2024-01" db="EMBL/GenBank/DDBJ databases">
        <title>The complete chloroplast genome sequence of Lithospermum erythrorhizon: insights into the phylogenetic relationship among Boraginaceae species and the maternal lineages of purple gromwells.</title>
        <authorList>
            <person name="Okada T."/>
            <person name="Watanabe K."/>
        </authorList>
    </citation>
    <scope>NUCLEOTIDE SEQUENCE [LARGE SCALE GENOMIC DNA]</scope>
</reference>
<protein>
    <submittedName>
        <fullName evidence="1">Uncharacterized protein</fullName>
    </submittedName>
</protein>
<dbReference type="AlphaFoldDB" id="A0AAV3RPD7"/>
<accession>A0AAV3RPD7</accession>
<evidence type="ECO:0000313" key="1">
    <source>
        <dbReference type="EMBL" id="GAA0183573.1"/>
    </source>
</evidence>
<sequence>MDDILARMRGIKPGTMKGGRIKRSLRKQDVPVRHVPRDSSAVNPPIEDVAIDCSVENQDDDDIVVVSYTTSKSRRRIMISVAALEKKRAILGVGGVDDMAEEEPEKAVDMEELEKLAEKKMGLVLIRQGDLSPRK</sequence>
<dbReference type="EMBL" id="BAABME010011320">
    <property type="protein sequence ID" value="GAA0183573.1"/>
    <property type="molecule type" value="Genomic_DNA"/>
</dbReference>
<organism evidence="1 2">
    <name type="scientific">Lithospermum erythrorhizon</name>
    <name type="common">Purple gromwell</name>
    <name type="synonym">Lithospermum officinale var. erythrorhizon</name>
    <dbReference type="NCBI Taxonomy" id="34254"/>
    <lineage>
        <taxon>Eukaryota</taxon>
        <taxon>Viridiplantae</taxon>
        <taxon>Streptophyta</taxon>
        <taxon>Embryophyta</taxon>
        <taxon>Tracheophyta</taxon>
        <taxon>Spermatophyta</taxon>
        <taxon>Magnoliopsida</taxon>
        <taxon>eudicotyledons</taxon>
        <taxon>Gunneridae</taxon>
        <taxon>Pentapetalae</taxon>
        <taxon>asterids</taxon>
        <taxon>lamiids</taxon>
        <taxon>Boraginales</taxon>
        <taxon>Boraginaceae</taxon>
        <taxon>Boraginoideae</taxon>
        <taxon>Lithospermeae</taxon>
        <taxon>Lithospermum</taxon>
    </lineage>
</organism>
<name>A0AAV3RPD7_LITER</name>
<proteinExistence type="predicted"/>
<dbReference type="Proteomes" id="UP001454036">
    <property type="component" value="Unassembled WGS sequence"/>
</dbReference>
<evidence type="ECO:0000313" key="2">
    <source>
        <dbReference type="Proteomes" id="UP001454036"/>
    </source>
</evidence>
<comment type="caution">
    <text evidence="1">The sequence shown here is derived from an EMBL/GenBank/DDBJ whole genome shotgun (WGS) entry which is preliminary data.</text>
</comment>